<sequence length="225" mass="25375">MRQAEVNQPKQLSNLNESTHYQFKQLIGTPVTGSSMLVKRFFDLIVGLIGTMISAPIVLVFAILVKLTSKGPAFYKQERAGLMGKPFKVIKLRSMRQDAEVNTGAIWAKKNDPRVTPIGRFMRKTRIDELPQFWNVLVGDMSLVGPRPERLVLTEKFTANNPSFAKRLRIIPGITGYAQINGGYDISPDEKCKLDNYYIEHYSLWFDLKLLLGTVKIVITGDGAR</sequence>
<comment type="caution">
    <text evidence="9">The sequence shown here is derived from an EMBL/GenBank/DDBJ whole genome shotgun (WGS) entry which is preliminary data.</text>
</comment>
<evidence type="ECO:0000256" key="5">
    <source>
        <dbReference type="ARBA" id="ARBA00022989"/>
    </source>
</evidence>
<evidence type="ECO:0000256" key="2">
    <source>
        <dbReference type="ARBA" id="ARBA00006464"/>
    </source>
</evidence>
<keyword evidence="3 9" id="KW-0808">Transferase</keyword>
<dbReference type="InterPro" id="IPR017475">
    <property type="entry name" value="EPS_sugar_tfrase"/>
</dbReference>
<comment type="subcellular location">
    <subcellularLocation>
        <location evidence="1">Membrane</location>
        <topology evidence="1">Multi-pass membrane protein</topology>
    </subcellularLocation>
</comment>
<evidence type="ECO:0000256" key="4">
    <source>
        <dbReference type="ARBA" id="ARBA00022692"/>
    </source>
</evidence>
<dbReference type="Proteomes" id="UP001589691">
    <property type="component" value="Unassembled WGS sequence"/>
</dbReference>
<evidence type="ECO:0000256" key="7">
    <source>
        <dbReference type="SAM" id="Phobius"/>
    </source>
</evidence>
<dbReference type="EC" id="2.7.8.-" evidence="9"/>
<dbReference type="PANTHER" id="PTHR30576:SF0">
    <property type="entry name" value="UNDECAPRENYL-PHOSPHATE N-ACETYLGALACTOSAMINYL 1-PHOSPHATE TRANSFERASE-RELATED"/>
    <property type="match status" value="1"/>
</dbReference>
<name>A0ABV5WUL8_9LACO</name>
<gene>
    <name evidence="9" type="ORF">ACFFLI_08160</name>
</gene>
<feature type="transmembrane region" description="Helical" evidence="7">
    <location>
        <begin position="44"/>
        <end position="65"/>
    </location>
</feature>
<keyword evidence="5 7" id="KW-1133">Transmembrane helix</keyword>
<dbReference type="GO" id="GO:0016740">
    <property type="term" value="F:transferase activity"/>
    <property type="evidence" value="ECO:0007669"/>
    <property type="project" value="UniProtKB-KW"/>
</dbReference>
<keyword evidence="10" id="KW-1185">Reference proteome</keyword>
<evidence type="ECO:0000313" key="9">
    <source>
        <dbReference type="EMBL" id="MFB9769835.1"/>
    </source>
</evidence>
<accession>A0ABV5WUL8</accession>
<evidence type="ECO:0000256" key="1">
    <source>
        <dbReference type="ARBA" id="ARBA00004141"/>
    </source>
</evidence>
<evidence type="ECO:0000256" key="3">
    <source>
        <dbReference type="ARBA" id="ARBA00022679"/>
    </source>
</evidence>
<protein>
    <submittedName>
        <fullName evidence="9">Sugar transferase</fullName>
        <ecNumber evidence="9">2.7.8.-</ecNumber>
    </submittedName>
</protein>
<evidence type="ECO:0000256" key="6">
    <source>
        <dbReference type="ARBA" id="ARBA00023136"/>
    </source>
</evidence>
<reference evidence="9 10" key="1">
    <citation type="submission" date="2024-09" db="EMBL/GenBank/DDBJ databases">
        <authorList>
            <person name="Sun Q."/>
            <person name="Mori K."/>
        </authorList>
    </citation>
    <scope>NUCLEOTIDE SEQUENCE [LARGE SCALE GENOMIC DNA]</scope>
    <source>
        <strain evidence="9 10">TBRC 4576</strain>
    </source>
</reference>
<organism evidence="9 10">
    <name type="scientific">Lactiplantibacillus modestisalitolerans</name>
    <dbReference type="NCBI Taxonomy" id="1457219"/>
    <lineage>
        <taxon>Bacteria</taxon>
        <taxon>Bacillati</taxon>
        <taxon>Bacillota</taxon>
        <taxon>Bacilli</taxon>
        <taxon>Lactobacillales</taxon>
        <taxon>Lactobacillaceae</taxon>
        <taxon>Lactiplantibacillus</taxon>
    </lineage>
</organism>
<dbReference type="RefSeq" id="WP_137641556.1">
    <property type="nucleotide sequence ID" value="NZ_BJEA01000001.1"/>
</dbReference>
<keyword evidence="6 7" id="KW-0472">Membrane</keyword>
<evidence type="ECO:0000313" key="10">
    <source>
        <dbReference type="Proteomes" id="UP001589691"/>
    </source>
</evidence>
<evidence type="ECO:0000259" key="8">
    <source>
        <dbReference type="Pfam" id="PF02397"/>
    </source>
</evidence>
<comment type="similarity">
    <text evidence="2">Belongs to the bacterial sugar transferase family.</text>
</comment>
<dbReference type="EMBL" id="JBHLZY010000020">
    <property type="protein sequence ID" value="MFB9769835.1"/>
    <property type="molecule type" value="Genomic_DNA"/>
</dbReference>
<dbReference type="NCBIfam" id="TIGR03025">
    <property type="entry name" value="EPS_sugtrans"/>
    <property type="match status" value="1"/>
</dbReference>
<proteinExistence type="inferred from homology"/>
<dbReference type="Pfam" id="PF02397">
    <property type="entry name" value="Bac_transf"/>
    <property type="match status" value="1"/>
</dbReference>
<dbReference type="InterPro" id="IPR003362">
    <property type="entry name" value="Bact_transf"/>
</dbReference>
<dbReference type="PANTHER" id="PTHR30576">
    <property type="entry name" value="COLANIC BIOSYNTHESIS UDP-GLUCOSE LIPID CARRIER TRANSFERASE"/>
    <property type="match status" value="1"/>
</dbReference>
<feature type="domain" description="Bacterial sugar transferase" evidence="8">
    <location>
        <begin position="39"/>
        <end position="219"/>
    </location>
</feature>
<keyword evidence="4 7" id="KW-0812">Transmembrane</keyword>